<accession>A0AA37WW95</accession>
<sequence>MFDGLNRSFRPLFCSEVRLTLVLTNKCDPANKFQPHLTIYTSKKQNDDLDQTNSNIRLNTPKALI</sequence>
<dbReference type="Proteomes" id="UP001157439">
    <property type="component" value="Unassembled WGS sequence"/>
</dbReference>
<evidence type="ECO:0000313" key="2">
    <source>
        <dbReference type="Proteomes" id="UP001157439"/>
    </source>
</evidence>
<name>A0AA37WW95_9GAMM</name>
<comment type="caution">
    <text evidence="1">The sequence shown here is derived from an EMBL/GenBank/DDBJ whole genome shotgun (WGS) entry which is preliminary data.</text>
</comment>
<organism evidence="1 2">
    <name type="scientific">Paraferrimonas haliotis</name>
    <dbReference type="NCBI Taxonomy" id="2013866"/>
    <lineage>
        <taxon>Bacteria</taxon>
        <taxon>Pseudomonadati</taxon>
        <taxon>Pseudomonadota</taxon>
        <taxon>Gammaproteobacteria</taxon>
        <taxon>Alteromonadales</taxon>
        <taxon>Ferrimonadaceae</taxon>
        <taxon>Paraferrimonas</taxon>
    </lineage>
</organism>
<dbReference type="AlphaFoldDB" id="A0AA37WW95"/>
<reference evidence="1 2" key="1">
    <citation type="journal article" date="2014" name="Int. J. Syst. Evol. Microbiol.">
        <title>Complete genome sequence of Corynebacterium casei LMG S-19264T (=DSM 44701T), isolated from a smear-ripened cheese.</title>
        <authorList>
            <consortium name="US DOE Joint Genome Institute (JGI-PGF)"/>
            <person name="Walter F."/>
            <person name="Albersmeier A."/>
            <person name="Kalinowski J."/>
            <person name="Ruckert C."/>
        </authorList>
    </citation>
    <scope>NUCLEOTIDE SEQUENCE [LARGE SCALE GENOMIC DNA]</scope>
    <source>
        <strain evidence="1 2">NBRC 112785</strain>
    </source>
</reference>
<proteinExistence type="predicted"/>
<keyword evidence="2" id="KW-1185">Reference proteome</keyword>
<dbReference type="EMBL" id="BSPO01000001">
    <property type="protein sequence ID" value="GLS82069.1"/>
    <property type="molecule type" value="Genomic_DNA"/>
</dbReference>
<gene>
    <name evidence="1" type="ORF">GCM10007894_00460</name>
</gene>
<protein>
    <submittedName>
        <fullName evidence="1">Uncharacterized protein</fullName>
    </submittedName>
</protein>
<evidence type="ECO:0000313" key="1">
    <source>
        <dbReference type="EMBL" id="GLS82069.1"/>
    </source>
</evidence>